<feature type="region of interest" description="Disordered" evidence="4">
    <location>
        <begin position="101"/>
        <end position="131"/>
    </location>
</feature>
<reference evidence="6 7" key="1">
    <citation type="submission" date="2024-11" db="EMBL/GenBank/DDBJ databases">
        <title>Adaptive evolution of stress response genes in parasites aligns with host niche diversity.</title>
        <authorList>
            <person name="Hahn C."/>
            <person name="Resl P."/>
        </authorList>
    </citation>
    <scope>NUCLEOTIDE SEQUENCE [LARGE SCALE GENOMIC DNA]</scope>
    <source>
        <strain evidence="6">EGGRZ-B1_66</strain>
        <tissue evidence="6">Body</tissue>
    </source>
</reference>
<dbReference type="InterPro" id="IPR043573">
    <property type="entry name" value="Fig4-like"/>
</dbReference>
<proteinExistence type="predicted"/>
<protein>
    <submittedName>
        <fullName evidence="6">Phosphatidylinositol-3,5-bisphosphate 5-phosphatase</fullName>
    </submittedName>
</protein>
<evidence type="ECO:0000256" key="1">
    <source>
        <dbReference type="ARBA" id="ARBA00004308"/>
    </source>
</evidence>
<comment type="caution">
    <text evidence="6">The sequence shown here is derived from an EMBL/GenBank/DDBJ whole genome shotgun (WGS) entry which is preliminary data.</text>
</comment>
<dbReference type="GO" id="GO:0012505">
    <property type="term" value="C:endomembrane system"/>
    <property type="evidence" value="ECO:0007669"/>
    <property type="project" value="UniProtKB-SubCell"/>
</dbReference>
<dbReference type="EMBL" id="JBJKFK010000064">
    <property type="protein sequence ID" value="KAL3320278.1"/>
    <property type="molecule type" value="Genomic_DNA"/>
</dbReference>
<sequence>MFGHQNWIERITVYESDNHVYLFGSDSRGCRHRIMKIARHPLPSTFDREELDATVEAETPEDRLWTLDIHLDPHTYTTSELRRLLVTIEAANQRTANVSESRRAWAEGYPSRKPSSVSLASGTESEPAEPEPLMISATSSVPPFSSTSMSMKMRVYAVLGFVRFLRGYYIILVTKRQVVAQIGEHLIYKVEDTCMIYIPGANPSITRASLSPYMPPVYISLDNSSRIKAENRVYSSKFSNLVTNFFAIPTIGPSAGVIPEQMTANQAHTSSSSDNTLLVDETRYMKLFQSVDLSSNFYYSHTYDLTHSLQINLAPVVYGSEGGVTARAVDDRFVWNWHFIPPRFRENLYAAGGDKGNKSAPAWMVPMVHGFVRQSSISQCGMPLCLTLVARRSRLFAGARFLKRGINMTGEVANEVETEQIVHKTSESRLVTCQCSSYTQIRGSVPIFWTQEPTKMVLSKPPIEIMVHERLTVNELITADVQSHRMSSLPGLVYLFFDMARVHKSHFLNAIDRLRPIGDWSLNQTGLFFSPGRIPCSVTSKNHAKDYFERAKSYLRKQISPIQCGVVRVNCVDCLDRTNTGQFVVGQAALAHQLAALKFISSPEEYRVLGSGTSAPGCPPLLATIDRLLQDLYEEMGDTIALQYGGSQLVHNIETYRKNGKFSSHSRDFVQTLSRYYSNKFSDYEKQMALNLFLGVYRPGAWKTNLSELLRHPTFVADIRQLCESNDWDFVQRKNRAMSQVITVCAASCDSSYLWDLPTDAHLHWLSSWVRLPLYRSPLTNWCSEAVCKSLPLALQLKKRLKSIEADKEEEDRCATPVAPSQLIRSGSEMSWFEQVYPPHEYTRLDKLPIYANTWLKIDPQIPFSNPVDSSCQPQPVRERPSKGSTVSSIPTPTKGPLGDSKFDLNKAGICDYDQNEMYHSCTVEANSSDRFVSHFLEWRLKSVSKYFYAFLTVQYRVSKV</sequence>
<evidence type="ECO:0000256" key="4">
    <source>
        <dbReference type="SAM" id="MobiDB-lite"/>
    </source>
</evidence>
<evidence type="ECO:0000259" key="5">
    <source>
        <dbReference type="PROSITE" id="PS50275"/>
    </source>
</evidence>
<feature type="domain" description="SAC" evidence="5">
    <location>
        <begin position="288"/>
        <end position="646"/>
    </location>
</feature>
<evidence type="ECO:0000256" key="3">
    <source>
        <dbReference type="ARBA" id="ARBA00023136"/>
    </source>
</evidence>
<dbReference type="InterPro" id="IPR002013">
    <property type="entry name" value="SAC_dom"/>
</dbReference>
<keyword evidence="7" id="KW-1185">Reference proteome</keyword>
<dbReference type="PANTHER" id="PTHR45738">
    <property type="entry name" value="POLYPHOSPHOINOSITIDE PHOSPHATASE"/>
    <property type="match status" value="1"/>
</dbReference>
<feature type="compositionally biased region" description="Polar residues" evidence="4">
    <location>
        <begin position="883"/>
        <end position="892"/>
    </location>
</feature>
<dbReference type="AlphaFoldDB" id="A0ABD2QLF7"/>
<dbReference type="Pfam" id="PF02383">
    <property type="entry name" value="Syja_N"/>
    <property type="match status" value="1"/>
</dbReference>
<dbReference type="Proteomes" id="UP001626550">
    <property type="component" value="Unassembled WGS sequence"/>
</dbReference>
<organism evidence="6 7">
    <name type="scientific">Cichlidogyrus casuarinus</name>
    <dbReference type="NCBI Taxonomy" id="1844966"/>
    <lineage>
        <taxon>Eukaryota</taxon>
        <taxon>Metazoa</taxon>
        <taxon>Spiralia</taxon>
        <taxon>Lophotrochozoa</taxon>
        <taxon>Platyhelminthes</taxon>
        <taxon>Monogenea</taxon>
        <taxon>Monopisthocotylea</taxon>
        <taxon>Dactylogyridea</taxon>
        <taxon>Ancyrocephalidae</taxon>
        <taxon>Cichlidogyrus</taxon>
    </lineage>
</organism>
<evidence type="ECO:0000313" key="7">
    <source>
        <dbReference type="Proteomes" id="UP001626550"/>
    </source>
</evidence>
<dbReference type="PANTHER" id="PTHR45738:SF5">
    <property type="entry name" value="POLYPHOSPHOINOSITIDE PHOSPHATASE"/>
    <property type="match status" value="1"/>
</dbReference>
<dbReference type="GO" id="GO:0016787">
    <property type="term" value="F:hydrolase activity"/>
    <property type="evidence" value="ECO:0007669"/>
    <property type="project" value="UniProtKB-KW"/>
</dbReference>
<accession>A0ABD2QLF7</accession>
<evidence type="ECO:0000256" key="2">
    <source>
        <dbReference type="ARBA" id="ARBA00022801"/>
    </source>
</evidence>
<gene>
    <name evidence="6" type="primary">FIG4</name>
    <name evidence="6" type="ORF">Ciccas_001050</name>
</gene>
<keyword evidence="2" id="KW-0378">Hydrolase</keyword>
<evidence type="ECO:0000313" key="6">
    <source>
        <dbReference type="EMBL" id="KAL3320278.1"/>
    </source>
</evidence>
<feature type="region of interest" description="Disordered" evidence="4">
    <location>
        <begin position="866"/>
        <end position="900"/>
    </location>
</feature>
<keyword evidence="3" id="KW-0472">Membrane</keyword>
<dbReference type="PROSITE" id="PS50275">
    <property type="entry name" value="SAC"/>
    <property type="match status" value="1"/>
</dbReference>
<name>A0ABD2QLF7_9PLAT</name>
<feature type="compositionally biased region" description="Polar residues" evidence="4">
    <location>
        <begin position="113"/>
        <end position="124"/>
    </location>
</feature>
<comment type="subcellular location">
    <subcellularLocation>
        <location evidence="1">Endomembrane system</location>
    </subcellularLocation>
</comment>